<keyword evidence="6" id="KW-1185">Reference proteome</keyword>
<sequence length="219" mass="25193">MSNADYLKKVMSKNLKYYLKRDGITQTELANKLGIPEMTMSNWLNAKTYPRVDKIQLLADYFKISRSDLTEEKQHRIFKANEYPYFPISISAGLPINVEPISSNDVETISIPDSIMGKWAGSKDIYFMRVNGESMNKIIPNNSLIAVKQMELSSFNDGDIVVYSNGCDYAVKKFYRFDDKIIFRPDSYDNSFIDYVVTNDSLEDIKIHGKVVLYIVELD</sequence>
<dbReference type="SUPFAM" id="SSF51306">
    <property type="entry name" value="LexA/Signal peptidase"/>
    <property type="match status" value="1"/>
</dbReference>
<evidence type="ECO:0000259" key="4">
    <source>
        <dbReference type="PROSITE" id="PS50943"/>
    </source>
</evidence>
<dbReference type="RefSeq" id="WP_275418612.1">
    <property type="nucleotide sequence ID" value="NZ_CP106878.1"/>
</dbReference>
<dbReference type="InterPro" id="IPR036286">
    <property type="entry name" value="LexA/Signal_pep-like_sf"/>
</dbReference>
<dbReference type="KEGG" id="faf:OE104_05720"/>
<dbReference type="GO" id="GO:0003677">
    <property type="term" value="F:DNA binding"/>
    <property type="evidence" value="ECO:0007669"/>
    <property type="project" value="UniProtKB-KW"/>
</dbReference>
<keyword evidence="3" id="KW-0804">Transcription</keyword>
<dbReference type="SMART" id="SM00530">
    <property type="entry name" value="HTH_XRE"/>
    <property type="match status" value="1"/>
</dbReference>
<dbReference type="AlphaFoldDB" id="A0A9E8LXX2"/>
<evidence type="ECO:0000313" key="6">
    <source>
        <dbReference type="Proteomes" id="UP001164718"/>
    </source>
</evidence>
<dbReference type="PANTHER" id="PTHR40661">
    <property type="match status" value="1"/>
</dbReference>
<evidence type="ECO:0000256" key="3">
    <source>
        <dbReference type="ARBA" id="ARBA00023163"/>
    </source>
</evidence>
<dbReference type="PROSITE" id="PS50943">
    <property type="entry name" value="HTH_CROC1"/>
    <property type="match status" value="1"/>
</dbReference>
<proteinExistence type="predicted"/>
<accession>A0A9E8LXX2</accession>
<dbReference type="Proteomes" id="UP001164718">
    <property type="component" value="Chromosome"/>
</dbReference>
<evidence type="ECO:0000256" key="2">
    <source>
        <dbReference type="ARBA" id="ARBA00023125"/>
    </source>
</evidence>
<dbReference type="Gene3D" id="1.10.260.40">
    <property type="entry name" value="lambda repressor-like DNA-binding domains"/>
    <property type="match status" value="1"/>
</dbReference>
<dbReference type="EMBL" id="CP106878">
    <property type="protein sequence ID" value="WAA10809.1"/>
    <property type="molecule type" value="Genomic_DNA"/>
</dbReference>
<organism evidence="5 6">
    <name type="scientific">Fervidibacillus albus</name>
    <dbReference type="NCBI Taxonomy" id="2980026"/>
    <lineage>
        <taxon>Bacteria</taxon>
        <taxon>Bacillati</taxon>
        <taxon>Bacillota</taxon>
        <taxon>Bacilli</taxon>
        <taxon>Bacillales</taxon>
        <taxon>Bacillaceae</taxon>
        <taxon>Fervidibacillus</taxon>
    </lineage>
</organism>
<dbReference type="CDD" id="cd06529">
    <property type="entry name" value="S24_LexA-like"/>
    <property type="match status" value="1"/>
</dbReference>
<reference evidence="5" key="1">
    <citation type="submission" date="2022-09" db="EMBL/GenBank/DDBJ databases">
        <title>Complete Genomes of Fervidibacillus albus and Fervidibacillus halotolerans isolated from tidal flat sediments.</title>
        <authorList>
            <person name="Kwon K.K."/>
            <person name="Yang S.-H."/>
            <person name="Park M.J."/>
            <person name="Oh H.-M."/>
        </authorList>
    </citation>
    <scope>NUCLEOTIDE SEQUENCE</scope>
    <source>
        <strain evidence="5">MEBiC13591</strain>
    </source>
</reference>
<dbReference type="PANTHER" id="PTHR40661:SF1">
    <property type="entry name" value="HTH CRO_C1-TYPE DOMAIN-CONTAINING PROTEIN"/>
    <property type="match status" value="1"/>
</dbReference>
<dbReference type="InterPro" id="IPR001387">
    <property type="entry name" value="Cro/C1-type_HTH"/>
</dbReference>
<dbReference type="CDD" id="cd00093">
    <property type="entry name" value="HTH_XRE"/>
    <property type="match status" value="1"/>
</dbReference>
<evidence type="ECO:0000256" key="1">
    <source>
        <dbReference type="ARBA" id="ARBA00023015"/>
    </source>
</evidence>
<protein>
    <submittedName>
        <fullName evidence="5">XRE family transcriptional regulator</fullName>
    </submittedName>
</protein>
<evidence type="ECO:0000313" key="5">
    <source>
        <dbReference type="EMBL" id="WAA10809.1"/>
    </source>
</evidence>
<gene>
    <name evidence="5" type="ORF">OE104_05720</name>
</gene>
<dbReference type="InterPro" id="IPR039418">
    <property type="entry name" value="LexA-like"/>
</dbReference>
<keyword evidence="2" id="KW-0238">DNA-binding</keyword>
<dbReference type="Gene3D" id="2.10.109.10">
    <property type="entry name" value="Umud Fragment, subunit A"/>
    <property type="match status" value="1"/>
</dbReference>
<name>A0A9E8LXX2_9BACI</name>
<dbReference type="InterPro" id="IPR010982">
    <property type="entry name" value="Lambda_DNA-bd_dom_sf"/>
</dbReference>
<dbReference type="Pfam" id="PF00717">
    <property type="entry name" value="Peptidase_S24"/>
    <property type="match status" value="1"/>
</dbReference>
<dbReference type="Pfam" id="PF01381">
    <property type="entry name" value="HTH_3"/>
    <property type="match status" value="1"/>
</dbReference>
<dbReference type="SUPFAM" id="SSF47413">
    <property type="entry name" value="lambda repressor-like DNA-binding domains"/>
    <property type="match status" value="1"/>
</dbReference>
<keyword evidence="1" id="KW-0805">Transcription regulation</keyword>
<feature type="domain" description="HTH cro/C1-type" evidence="4">
    <location>
        <begin position="15"/>
        <end position="69"/>
    </location>
</feature>
<dbReference type="InterPro" id="IPR015927">
    <property type="entry name" value="Peptidase_S24_S26A/B/C"/>
</dbReference>